<dbReference type="EMBL" id="JH818440">
    <property type="protein sequence ID" value="EKC40416.1"/>
    <property type="molecule type" value="Genomic_DNA"/>
</dbReference>
<sequence length="143" mass="16100">MPRLKRRSGSIGQRKKYHSKRHRSQSVSDNCDSIFSESTTAEPHVDHDYLSQAAKPSDHDYSALSAQPPDQDYSSQTMDHCCSTGQITTDIILSTETVPVENVTGDFLVSESLTVSAEESETPLIKLQENHFFIWNLTCFFVE</sequence>
<reference evidence="2" key="1">
    <citation type="journal article" date="2012" name="Nature">
        <title>The oyster genome reveals stress adaptation and complexity of shell formation.</title>
        <authorList>
            <person name="Zhang G."/>
            <person name="Fang X."/>
            <person name="Guo X."/>
            <person name="Li L."/>
            <person name="Luo R."/>
            <person name="Xu F."/>
            <person name="Yang P."/>
            <person name="Zhang L."/>
            <person name="Wang X."/>
            <person name="Qi H."/>
            <person name="Xiong Z."/>
            <person name="Que H."/>
            <person name="Xie Y."/>
            <person name="Holland P.W."/>
            <person name="Paps J."/>
            <person name="Zhu Y."/>
            <person name="Wu F."/>
            <person name="Chen Y."/>
            <person name="Wang J."/>
            <person name="Peng C."/>
            <person name="Meng J."/>
            <person name="Yang L."/>
            <person name="Liu J."/>
            <person name="Wen B."/>
            <person name="Zhang N."/>
            <person name="Huang Z."/>
            <person name="Zhu Q."/>
            <person name="Feng Y."/>
            <person name="Mount A."/>
            <person name="Hedgecock D."/>
            <person name="Xu Z."/>
            <person name="Liu Y."/>
            <person name="Domazet-Loso T."/>
            <person name="Du Y."/>
            <person name="Sun X."/>
            <person name="Zhang S."/>
            <person name="Liu B."/>
            <person name="Cheng P."/>
            <person name="Jiang X."/>
            <person name="Li J."/>
            <person name="Fan D."/>
            <person name="Wang W."/>
            <person name="Fu W."/>
            <person name="Wang T."/>
            <person name="Wang B."/>
            <person name="Zhang J."/>
            <person name="Peng Z."/>
            <person name="Li Y."/>
            <person name="Li N."/>
            <person name="Wang J."/>
            <person name="Chen M."/>
            <person name="He Y."/>
            <person name="Tan F."/>
            <person name="Song X."/>
            <person name="Zheng Q."/>
            <person name="Huang R."/>
            <person name="Yang H."/>
            <person name="Du X."/>
            <person name="Chen L."/>
            <person name="Yang M."/>
            <person name="Gaffney P.M."/>
            <person name="Wang S."/>
            <person name="Luo L."/>
            <person name="She Z."/>
            <person name="Ming Y."/>
            <person name="Huang W."/>
            <person name="Zhang S."/>
            <person name="Huang B."/>
            <person name="Zhang Y."/>
            <person name="Qu T."/>
            <person name="Ni P."/>
            <person name="Miao G."/>
            <person name="Wang J."/>
            <person name="Wang Q."/>
            <person name="Steinberg C.E."/>
            <person name="Wang H."/>
            <person name="Li N."/>
            <person name="Qian L."/>
            <person name="Zhang G."/>
            <person name="Li Y."/>
            <person name="Yang H."/>
            <person name="Liu X."/>
            <person name="Wang J."/>
            <person name="Yin Y."/>
            <person name="Wang J."/>
        </authorList>
    </citation>
    <scope>NUCLEOTIDE SEQUENCE [LARGE SCALE GENOMIC DNA]</scope>
    <source>
        <strain evidence="2">05x7-T-G4-1.051#20</strain>
    </source>
</reference>
<feature type="compositionally biased region" description="Polar residues" evidence="1">
    <location>
        <begin position="25"/>
        <end position="41"/>
    </location>
</feature>
<proteinExistence type="predicted"/>
<gene>
    <name evidence="2" type="ORF">CGI_10016065</name>
</gene>
<name>K1RZI6_MAGGI</name>
<dbReference type="AlphaFoldDB" id="K1RZI6"/>
<organism evidence="2">
    <name type="scientific">Magallana gigas</name>
    <name type="common">Pacific oyster</name>
    <name type="synonym">Crassostrea gigas</name>
    <dbReference type="NCBI Taxonomy" id="29159"/>
    <lineage>
        <taxon>Eukaryota</taxon>
        <taxon>Metazoa</taxon>
        <taxon>Spiralia</taxon>
        <taxon>Lophotrochozoa</taxon>
        <taxon>Mollusca</taxon>
        <taxon>Bivalvia</taxon>
        <taxon>Autobranchia</taxon>
        <taxon>Pteriomorphia</taxon>
        <taxon>Ostreida</taxon>
        <taxon>Ostreoidea</taxon>
        <taxon>Ostreidae</taxon>
        <taxon>Magallana</taxon>
    </lineage>
</organism>
<dbReference type="InParanoid" id="K1RZI6"/>
<feature type="region of interest" description="Disordered" evidence="1">
    <location>
        <begin position="1"/>
        <end position="78"/>
    </location>
</feature>
<dbReference type="HOGENOM" id="CLU_1808073_0_0_1"/>
<protein>
    <submittedName>
        <fullName evidence="2">Uncharacterized protein</fullName>
    </submittedName>
</protein>
<feature type="compositionally biased region" description="Basic residues" evidence="1">
    <location>
        <begin position="1"/>
        <end position="24"/>
    </location>
</feature>
<accession>K1RZI6</accession>
<evidence type="ECO:0000313" key="2">
    <source>
        <dbReference type="EMBL" id="EKC40416.1"/>
    </source>
</evidence>
<evidence type="ECO:0000256" key="1">
    <source>
        <dbReference type="SAM" id="MobiDB-lite"/>
    </source>
</evidence>